<keyword evidence="5" id="KW-0808">Transferase</keyword>
<evidence type="ECO:0000256" key="4">
    <source>
        <dbReference type="ARBA" id="ARBA00022553"/>
    </source>
</evidence>
<evidence type="ECO:0000256" key="8">
    <source>
        <dbReference type="ARBA" id="ARBA00022840"/>
    </source>
</evidence>
<gene>
    <name evidence="14" type="ORF">GCM10017083_48790</name>
</gene>
<comment type="caution">
    <text evidence="14">The sequence shown here is derived from an EMBL/GenBank/DDBJ whole genome shotgun (WGS) entry which is preliminary data.</text>
</comment>
<reference evidence="14" key="1">
    <citation type="journal article" date="2014" name="Int. J. Syst. Evol. Microbiol.">
        <title>Complete genome sequence of Corynebacterium casei LMG S-19264T (=DSM 44701T), isolated from a smear-ripened cheese.</title>
        <authorList>
            <consortium name="US DOE Joint Genome Institute (JGI-PGF)"/>
            <person name="Walter F."/>
            <person name="Albersmeier A."/>
            <person name="Kalinowski J."/>
            <person name="Ruckert C."/>
        </authorList>
    </citation>
    <scope>NUCLEOTIDE SEQUENCE</scope>
    <source>
        <strain evidence="14">KCTC 42651</strain>
    </source>
</reference>
<dbReference type="Pfam" id="PF02518">
    <property type="entry name" value="HATPase_c"/>
    <property type="match status" value="1"/>
</dbReference>
<proteinExistence type="predicted"/>
<dbReference type="Gene3D" id="3.30.565.10">
    <property type="entry name" value="Histidine kinase-like ATPase, C-terminal domain"/>
    <property type="match status" value="1"/>
</dbReference>
<evidence type="ECO:0000313" key="15">
    <source>
        <dbReference type="Proteomes" id="UP000630353"/>
    </source>
</evidence>
<comment type="catalytic activity">
    <reaction evidence="1">
        <text>ATP + protein L-histidine = ADP + protein N-phospho-L-histidine.</text>
        <dbReference type="EC" id="2.7.13.3"/>
    </reaction>
</comment>
<dbReference type="SUPFAM" id="SSF55874">
    <property type="entry name" value="ATPase domain of HSP90 chaperone/DNA topoisomerase II/histidine kinase"/>
    <property type="match status" value="1"/>
</dbReference>
<dbReference type="PROSITE" id="PS50109">
    <property type="entry name" value="HIS_KIN"/>
    <property type="match status" value="1"/>
</dbReference>
<sequence>MPDPTTPPPEVGALIAALDHTDIGISVFDRDLALVYCNKRFIELFEYPAEFATPGTPLDSFLQFEGGRSAYGPRDDQMQAREWIHPARRPVAQRVEVTRANGTQVELVRRPLPDGGVVTTYREHARASPDLVVPSISFEGLMLALDYVTDGFHVWDVDDRLVYANARVQKLNQAAGTPLRLGMTFEEHVRDRVAAGQVPDALADPEAYVAHRVELHRLGGRSLTTRTPGGRWVLIRDHRLPDGGTITSSQDVTELKRVEQAYRDSEQRFHDFVNASSDRFWETDANQRFTMVVDTKVARRFPPVSQLIGKTRWEVIGRDPEDDAHLAAHKAALEAHQPFRDFRYEVPAPDGSTRFWRVSGVPVFDEAGTFTGYRGTSSDETEFSQELARARRELQEALRQAEVANRAKSLFLATVSHELRTPLNAIIGFSDLMVNRVFGPLGNRHYEGYVQDIQVSGQHLLSLIEDVLDLSRIEMGQIRLRLGRVDLRSEAQSAVAMVKARRGQQVAEILVDIPDQFPPLSADARLIRQILINLVSNAAKFTTADGHIRVAAEVDGDGVAISVADDGIGIDPADHGKVLRPFEQADNRLTRRYEGVGLGLPLTKAFVEVHGGALSLDSAVGKGTTITIRLPRERIAGPEEGLQAAAADR</sequence>
<evidence type="ECO:0000259" key="13">
    <source>
        <dbReference type="PROSITE" id="PS50113"/>
    </source>
</evidence>
<evidence type="ECO:0000256" key="10">
    <source>
        <dbReference type="ARBA" id="ARBA00023136"/>
    </source>
</evidence>
<dbReference type="PANTHER" id="PTHR43711:SF31">
    <property type="entry name" value="HISTIDINE KINASE"/>
    <property type="match status" value="1"/>
</dbReference>
<feature type="coiled-coil region" evidence="11">
    <location>
        <begin position="380"/>
        <end position="407"/>
    </location>
</feature>
<dbReference type="EMBL" id="BMZS01000013">
    <property type="protein sequence ID" value="GHD61453.1"/>
    <property type="molecule type" value="Genomic_DNA"/>
</dbReference>
<evidence type="ECO:0000256" key="3">
    <source>
        <dbReference type="ARBA" id="ARBA00012438"/>
    </source>
</evidence>
<evidence type="ECO:0000256" key="5">
    <source>
        <dbReference type="ARBA" id="ARBA00022679"/>
    </source>
</evidence>
<dbReference type="Pfam" id="PF13426">
    <property type="entry name" value="PAS_9"/>
    <property type="match status" value="1"/>
</dbReference>
<dbReference type="GO" id="GO:0005524">
    <property type="term" value="F:ATP binding"/>
    <property type="evidence" value="ECO:0007669"/>
    <property type="project" value="UniProtKB-KW"/>
</dbReference>
<dbReference type="InterPro" id="IPR036097">
    <property type="entry name" value="HisK_dim/P_sf"/>
</dbReference>
<feature type="domain" description="PAC" evidence="13">
    <location>
        <begin position="340"/>
        <end position="392"/>
    </location>
</feature>
<dbReference type="SUPFAM" id="SSF47384">
    <property type="entry name" value="Homodimeric domain of signal transducing histidine kinase"/>
    <property type="match status" value="1"/>
</dbReference>
<dbReference type="Gene3D" id="3.30.450.20">
    <property type="entry name" value="PAS domain"/>
    <property type="match status" value="3"/>
</dbReference>
<dbReference type="SMART" id="SM00388">
    <property type="entry name" value="HisKA"/>
    <property type="match status" value="1"/>
</dbReference>
<dbReference type="CDD" id="cd16922">
    <property type="entry name" value="HATPase_EvgS-ArcB-TorS-like"/>
    <property type="match status" value="1"/>
</dbReference>
<evidence type="ECO:0000313" key="14">
    <source>
        <dbReference type="EMBL" id="GHD61453.1"/>
    </source>
</evidence>
<keyword evidence="8" id="KW-0067">ATP-binding</keyword>
<dbReference type="FunFam" id="1.10.287.130:FF:000038">
    <property type="entry name" value="Sensory transduction histidine kinase"/>
    <property type="match status" value="1"/>
</dbReference>
<dbReference type="InterPro" id="IPR003661">
    <property type="entry name" value="HisK_dim/P_dom"/>
</dbReference>
<dbReference type="InterPro" id="IPR000014">
    <property type="entry name" value="PAS"/>
</dbReference>
<keyword evidence="6" id="KW-0547">Nucleotide-binding</keyword>
<accession>A0A919CSA0</accession>
<keyword evidence="10" id="KW-0472">Membrane</keyword>
<comment type="subcellular location">
    <subcellularLocation>
        <location evidence="2">Membrane</location>
    </subcellularLocation>
</comment>
<dbReference type="RefSeq" id="WP_189994633.1">
    <property type="nucleotide sequence ID" value="NZ_BMZS01000013.1"/>
</dbReference>
<dbReference type="InterPro" id="IPR036890">
    <property type="entry name" value="HATPase_C_sf"/>
</dbReference>
<dbReference type="InterPro" id="IPR035965">
    <property type="entry name" value="PAS-like_dom_sf"/>
</dbReference>
<dbReference type="FunFam" id="3.30.565.10:FF:000006">
    <property type="entry name" value="Sensor histidine kinase WalK"/>
    <property type="match status" value="1"/>
</dbReference>
<keyword evidence="4" id="KW-0597">Phosphoprotein</keyword>
<evidence type="ECO:0000256" key="1">
    <source>
        <dbReference type="ARBA" id="ARBA00000085"/>
    </source>
</evidence>
<dbReference type="SUPFAM" id="SSF55785">
    <property type="entry name" value="PYP-like sensor domain (PAS domain)"/>
    <property type="match status" value="3"/>
</dbReference>
<dbReference type="PRINTS" id="PR00344">
    <property type="entry name" value="BCTRLSENSOR"/>
</dbReference>
<dbReference type="AlphaFoldDB" id="A0A919CSA0"/>
<dbReference type="CDD" id="cd00082">
    <property type="entry name" value="HisKA"/>
    <property type="match status" value="1"/>
</dbReference>
<feature type="domain" description="Histidine kinase" evidence="12">
    <location>
        <begin position="414"/>
        <end position="634"/>
    </location>
</feature>
<dbReference type="Proteomes" id="UP000630353">
    <property type="component" value="Unassembled WGS sequence"/>
</dbReference>
<dbReference type="EC" id="2.7.13.3" evidence="3"/>
<dbReference type="InterPro" id="IPR003594">
    <property type="entry name" value="HATPase_dom"/>
</dbReference>
<evidence type="ECO:0000256" key="9">
    <source>
        <dbReference type="ARBA" id="ARBA00023012"/>
    </source>
</evidence>
<keyword evidence="11" id="KW-0175">Coiled coil</keyword>
<name>A0A919CSA0_9PROT</name>
<evidence type="ECO:0000256" key="6">
    <source>
        <dbReference type="ARBA" id="ARBA00022741"/>
    </source>
</evidence>
<keyword evidence="7" id="KW-0418">Kinase</keyword>
<dbReference type="InterPro" id="IPR005467">
    <property type="entry name" value="His_kinase_dom"/>
</dbReference>
<dbReference type="InterPro" id="IPR000700">
    <property type="entry name" value="PAS-assoc_C"/>
</dbReference>
<dbReference type="GO" id="GO:0016020">
    <property type="term" value="C:membrane"/>
    <property type="evidence" value="ECO:0007669"/>
    <property type="project" value="UniProtKB-SubCell"/>
</dbReference>
<reference evidence="14" key="2">
    <citation type="submission" date="2020-09" db="EMBL/GenBank/DDBJ databases">
        <authorList>
            <person name="Sun Q."/>
            <person name="Kim S."/>
        </authorList>
    </citation>
    <scope>NUCLEOTIDE SEQUENCE</scope>
    <source>
        <strain evidence="14">KCTC 42651</strain>
    </source>
</reference>
<protein>
    <recommendedName>
        <fullName evidence="3">histidine kinase</fullName>
        <ecNumber evidence="3">2.7.13.3</ecNumber>
    </recommendedName>
</protein>
<dbReference type="PROSITE" id="PS50113">
    <property type="entry name" value="PAC"/>
    <property type="match status" value="1"/>
</dbReference>
<evidence type="ECO:0000256" key="7">
    <source>
        <dbReference type="ARBA" id="ARBA00022777"/>
    </source>
</evidence>
<evidence type="ECO:0000256" key="11">
    <source>
        <dbReference type="SAM" id="Coils"/>
    </source>
</evidence>
<dbReference type="Pfam" id="PF12860">
    <property type="entry name" value="PAS_7"/>
    <property type="match status" value="2"/>
</dbReference>
<dbReference type="InterPro" id="IPR050736">
    <property type="entry name" value="Sensor_HK_Regulatory"/>
</dbReference>
<dbReference type="GO" id="GO:0000155">
    <property type="term" value="F:phosphorelay sensor kinase activity"/>
    <property type="evidence" value="ECO:0007669"/>
    <property type="project" value="InterPro"/>
</dbReference>
<dbReference type="Pfam" id="PF00512">
    <property type="entry name" value="HisKA"/>
    <property type="match status" value="1"/>
</dbReference>
<dbReference type="PANTHER" id="PTHR43711">
    <property type="entry name" value="TWO-COMPONENT HISTIDINE KINASE"/>
    <property type="match status" value="1"/>
</dbReference>
<dbReference type="Gene3D" id="1.10.287.130">
    <property type="match status" value="1"/>
</dbReference>
<dbReference type="InterPro" id="IPR004358">
    <property type="entry name" value="Sig_transdc_His_kin-like_C"/>
</dbReference>
<keyword evidence="15" id="KW-1185">Reference proteome</keyword>
<evidence type="ECO:0000259" key="12">
    <source>
        <dbReference type="PROSITE" id="PS50109"/>
    </source>
</evidence>
<dbReference type="SMART" id="SM00387">
    <property type="entry name" value="HATPase_c"/>
    <property type="match status" value="1"/>
</dbReference>
<keyword evidence="9" id="KW-0902">Two-component regulatory system</keyword>
<evidence type="ECO:0000256" key="2">
    <source>
        <dbReference type="ARBA" id="ARBA00004370"/>
    </source>
</evidence>
<organism evidence="14 15">
    <name type="scientific">Thalassobaculum fulvum</name>
    <dbReference type="NCBI Taxonomy" id="1633335"/>
    <lineage>
        <taxon>Bacteria</taxon>
        <taxon>Pseudomonadati</taxon>
        <taxon>Pseudomonadota</taxon>
        <taxon>Alphaproteobacteria</taxon>
        <taxon>Rhodospirillales</taxon>
        <taxon>Thalassobaculaceae</taxon>
        <taxon>Thalassobaculum</taxon>
    </lineage>
</organism>